<dbReference type="Pfam" id="PF24758">
    <property type="entry name" value="LRR_At5g56370"/>
    <property type="match status" value="1"/>
</dbReference>
<dbReference type="Pfam" id="PF00646">
    <property type="entry name" value="F-box"/>
    <property type="match status" value="1"/>
</dbReference>
<evidence type="ECO:0000313" key="3">
    <source>
        <dbReference type="EMBL" id="KAG7627364.1"/>
    </source>
</evidence>
<name>A0A8T2EXF9_9BRAS</name>
<organism evidence="3 4">
    <name type="scientific">Arabidopsis thaliana x Arabidopsis arenosa</name>
    <dbReference type="NCBI Taxonomy" id="1240361"/>
    <lineage>
        <taxon>Eukaryota</taxon>
        <taxon>Viridiplantae</taxon>
        <taxon>Streptophyta</taxon>
        <taxon>Embryophyta</taxon>
        <taxon>Tracheophyta</taxon>
        <taxon>Spermatophyta</taxon>
        <taxon>Magnoliopsida</taxon>
        <taxon>eudicotyledons</taxon>
        <taxon>Gunneridae</taxon>
        <taxon>Pentapetalae</taxon>
        <taxon>rosids</taxon>
        <taxon>malvids</taxon>
        <taxon>Brassicales</taxon>
        <taxon>Brassicaceae</taxon>
        <taxon>Camelineae</taxon>
        <taxon>Arabidopsis</taxon>
    </lineage>
</organism>
<dbReference type="Pfam" id="PF13966">
    <property type="entry name" value="zf-RVT"/>
    <property type="match status" value="1"/>
</dbReference>
<dbReference type="Pfam" id="PF00078">
    <property type="entry name" value="RVT_1"/>
    <property type="match status" value="1"/>
</dbReference>
<dbReference type="AlphaFoldDB" id="A0A8T2EXF9"/>
<dbReference type="CDD" id="cd22160">
    <property type="entry name" value="F-box_AtFBL13-like"/>
    <property type="match status" value="1"/>
</dbReference>
<proteinExistence type="predicted"/>
<dbReference type="InterPro" id="IPR055411">
    <property type="entry name" value="LRR_FXL15/At3g58940/PEG3-like"/>
</dbReference>
<dbReference type="InterPro" id="IPR000477">
    <property type="entry name" value="RT_dom"/>
</dbReference>
<dbReference type="InterPro" id="IPR044730">
    <property type="entry name" value="RNase_H-like_dom_plant"/>
</dbReference>
<dbReference type="CDD" id="cd06222">
    <property type="entry name" value="RNase_H_like"/>
    <property type="match status" value="1"/>
</dbReference>
<dbReference type="PROSITE" id="PS50181">
    <property type="entry name" value="FBOX"/>
    <property type="match status" value="1"/>
</dbReference>
<dbReference type="PANTHER" id="PTHR31293">
    <property type="entry name" value="RNI-LIKE SUPERFAMILY PROTEIN"/>
    <property type="match status" value="1"/>
</dbReference>
<keyword evidence="4" id="KW-1185">Reference proteome</keyword>
<feature type="domain" description="F-box" evidence="1">
    <location>
        <begin position="20"/>
        <end position="68"/>
    </location>
</feature>
<gene>
    <name evidence="3" type="ORF">ISN45_At03g037000</name>
</gene>
<accession>A0A8T2EXF9</accession>
<sequence>MDNGEELVDPVPLGMSSVSTASLNCLPDELLVHVLSSLETKQAASTSVLSKRWRTLFAVRRNLDFDDSIISHPEVGEQNMDDVQESFRDFVDKRLAFQGSVPINKFSLIYGDKHDDVRVDRWINTALEHGVSELHLCLTSVTRRLHRFPSNVFRSTTLVKLTLGTNLFIVYFPSDTCLPVLKILVLDSIWFDRIKFSNVLLAGCPALEDLTIDQKSFPGLPNVVSSKTVKSLSIVYKYSADFDWFRTVALDTPNLVTLLYSTYARHRYRHCNLESLVNATLDLHFLENCDEAFEPNVTDLMIAVRNVQMLHLTSSATEVISQCCKGGLPMFKNLLVLVFLGNTDRVWKVFLPLLLEHSPNLTKLCLEGLYHGTDEDEFDEIHIPRSNKVNMLRIIQCQGTENELKHISHFLLKMECLQLVQVNFSETIVDSKKVQLTEDLMKLPSASSRLTMQVISGLIGPAQASFIPGRLSTDNIVIVQEVVHSMRKKKGKKGWMLLKLDLEKAYDRIRWDFLEDTLVAAGFLGNWKDWIMKCVTGPAMTLLWNGEKAEPFRPERGLRQGDPLSPYLFVLCIERLCHQIDLAVATKDWKPISLSQGGPKISHICFADDLILFAEASVAQIRVIRRVLERFCSASGQRVSLEKSKIFFSENVHQDLARQISDASGIQATRDLEKYLGMPTLQKRINKDTFIEVLERASSRLAGWRGRFLSLAGRLTLTKAVLASLPVHTMTTIALPKSTLAKLDQLSRSFLWGSTLEKRKLHLIAWDRVCLPKAEGGLGIRSARPMNLALLSKVGWRLMKDRTSLWARVLRSKYRIGGLRDTTWMNTKRNASSTWRSIKSGLREVVIPGMNWVVGDGKDICLWDDKWLVEDPIRDLAVVELPADFQGIKIRELWHEGSGWDLAKITLYVSEGVRLRLLSMVVDTVTGSNDRTSWGATANGQFTVKSAYSFLLQSGTQAQNMRQFFDRVWRVTTTERVRVFIWLVVHQVIMTDVERRRRHLSASGVCQVCKGGDETILHVLRDCPLIAGIWGRLVPRGKITAFFASNILDWVYQNPSDVTEIRGCPWATLFAIVVWWAWKWRCGNVFGENGRCRDRLRFVVDQAREIWMAHQIYGEELCGGVGDNPGLATAGGVVRDGEGQWCVGFVLNIGICSAPLAELWGSIMVYTLLGSGGLDGWSWRDWIVRISHVYREANRLADGLANYAFSLPLDFHACGSMPAPVASIALEDAAGVVRLRTARM</sequence>
<evidence type="ECO:0000259" key="1">
    <source>
        <dbReference type="PROSITE" id="PS50181"/>
    </source>
</evidence>
<dbReference type="InterPro" id="IPR055294">
    <property type="entry name" value="FBL60-like"/>
</dbReference>
<dbReference type="CDD" id="cd01650">
    <property type="entry name" value="RT_nLTR_like"/>
    <property type="match status" value="1"/>
</dbReference>
<dbReference type="PROSITE" id="PS50878">
    <property type="entry name" value="RT_POL"/>
    <property type="match status" value="1"/>
</dbReference>
<dbReference type="EMBL" id="JAEFBK010000003">
    <property type="protein sequence ID" value="KAG7627364.1"/>
    <property type="molecule type" value="Genomic_DNA"/>
</dbReference>
<dbReference type="SMART" id="SM00579">
    <property type="entry name" value="FBD"/>
    <property type="match status" value="1"/>
</dbReference>
<feature type="domain" description="Reverse transcriptase" evidence="2">
    <location>
        <begin position="393"/>
        <end position="680"/>
    </location>
</feature>
<evidence type="ECO:0000313" key="4">
    <source>
        <dbReference type="Proteomes" id="UP000694240"/>
    </source>
</evidence>
<dbReference type="InterPro" id="IPR053781">
    <property type="entry name" value="F-box_AtFBL13-like"/>
</dbReference>
<evidence type="ECO:0000259" key="2">
    <source>
        <dbReference type="PROSITE" id="PS50878"/>
    </source>
</evidence>
<dbReference type="InterPro" id="IPR001810">
    <property type="entry name" value="F-box_dom"/>
</dbReference>
<dbReference type="PANTHER" id="PTHR31293:SF26">
    <property type="entry name" value="(RAPE) HYPOTHETICAL PROTEIN"/>
    <property type="match status" value="1"/>
</dbReference>
<dbReference type="InterPro" id="IPR026960">
    <property type="entry name" value="RVT-Znf"/>
</dbReference>
<dbReference type="SMART" id="SM00256">
    <property type="entry name" value="FBOX"/>
    <property type="match status" value="1"/>
</dbReference>
<reference evidence="3 4" key="1">
    <citation type="submission" date="2020-12" db="EMBL/GenBank/DDBJ databases">
        <title>Concerted genomic and epigenomic changes stabilize Arabidopsis allopolyploids.</title>
        <authorList>
            <person name="Chen Z."/>
        </authorList>
    </citation>
    <scope>NUCLEOTIDE SEQUENCE [LARGE SCALE GENOMIC DNA]</scope>
    <source>
        <strain evidence="3">Allo738</strain>
        <tissue evidence="3">Leaf</tissue>
    </source>
</reference>
<dbReference type="Proteomes" id="UP000694240">
    <property type="component" value="Chromosome 3"/>
</dbReference>
<protein>
    <submittedName>
        <fullName evidence="3">F-box domain</fullName>
    </submittedName>
</protein>
<comment type="caution">
    <text evidence="3">The sequence shown here is derived from an EMBL/GenBank/DDBJ whole genome shotgun (WGS) entry which is preliminary data.</text>
</comment>
<dbReference type="InterPro" id="IPR006566">
    <property type="entry name" value="FBD"/>
</dbReference>